<dbReference type="Gene3D" id="3.30.43.10">
    <property type="entry name" value="Uridine Diphospho-n-acetylenolpyruvylglucosamine Reductase, domain 2"/>
    <property type="match status" value="1"/>
</dbReference>
<keyword evidence="12 19" id="KW-0133">Cell shape</keyword>
<evidence type="ECO:0000256" key="7">
    <source>
        <dbReference type="ARBA" id="ARBA00022490"/>
    </source>
</evidence>
<gene>
    <name evidence="19" type="primary">murB</name>
    <name evidence="21" type="ORF">SAMN04488029_0855</name>
</gene>
<dbReference type="InterPro" id="IPR016166">
    <property type="entry name" value="FAD-bd_PCMH"/>
</dbReference>
<dbReference type="SUPFAM" id="SSF56194">
    <property type="entry name" value="Uridine diphospho-N-Acetylenolpyruvylglucosamine reductase, MurB, C-terminal domain"/>
    <property type="match status" value="1"/>
</dbReference>
<keyword evidence="15 19" id="KW-0131">Cell cycle</keyword>
<evidence type="ECO:0000313" key="22">
    <source>
        <dbReference type="Proteomes" id="UP000192472"/>
    </source>
</evidence>
<keyword evidence="7 19" id="KW-0963">Cytoplasm</keyword>
<dbReference type="NCBIfam" id="NF000755">
    <property type="entry name" value="PRK00046.1"/>
    <property type="match status" value="1"/>
</dbReference>
<evidence type="ECO:0000256" key="9">
    <source>
        <dbReference type="ARBA" id="ARBA00022630"/>
    </source>
</evidence>
<evidence type="ECO:0000256" key="8">
    <source>
        <dbReference type="ARBA" id="ARBA00022618"/>
    </source>
</evidence>
<evidence type="ECO:0000256" key="11">
    <source>
        <dbReference type="ARBA" id="ARBA00022857"/>
    </source>
</evidence>
<dbReference type="PROSITE" id="PS51387">
    <property type="entry name" value="FAD_PCMH"/>
    <property type="match status" value="1"/>
</dbReference>
<dbReference type="InterPro" id="IPR036318">
    <property type="entry name" value="FAD-bd_PCMH-like_sf"/>
</dbReference>
<evidence type="ECO:0000256" key="16">
    <source>
        <dbReference type="ARBA" id="ARBA00023316"/>
    </source>
</evidence>
<comment type="catalytic activity">
    <reaction evidence="18 19">
        <text>UDP-N-acetyl-alpha-D-muramate + NADP(+) = UDP-N-acetyl-3-O-(1-carboxyvinyl)-alpha-D-glucosamine + NADPH + H(+)</text>
        <dbReference type="Rhea" id="RHEA:12248"/>
        <dbReference type="ChEBI" id="CHEBI:15378"/>
        <dbReference type="ChEBI" id="CHEBI:57783"/>
        <dbReference type="ChEBI" id="CHEBI:58349"/>
        <dbReference type="ChEBI" id="CHEBI:68483"/>
        <dbReference type="ChEBI" id="CHEBI:70757"/>
        <dbReference type="EC" id="1.3.1.98"/>
    </reaction>
</comment>
<reference evidence="21 22" key="1">
    <citation type="submission" date="2017-04" db="EMBL/GenBank/DDBJ databases">
        <authorList>
            <person name="Afonso C.L."/>
            <person name="Miller P.J."/>
            <person name="Scott M.A."/>
            <person name="Spackman E."/>
            <person name="Goraichik I."/>
            <person name="Dimitrov K.M."/>
            <person name="Suarez D.L."/>
            <person name="Swayne D.E."/>
        </authorList>
    </citation>
    <scope>NUCLEOTIDE SEQUENCE [LARGE SCALE GENOMIC DNA]</scope>
    <source>
        <strain evidence="21 22">DSM 26133</strain>
    </source>
</reference>
<sequence>MPNILKQAPLKKYNTFGIESVAQQLIEVTNNQEIKEAIEWAIDKDLEPIFLGGGSNVLFTQHVYPLVIINRVTGIKKLDEDEDFVWVEAGAGEVWHNLVLYCIKMGWGGVENLSLIPGTVGAAPMQNIGAYGVEIKEVFESLEAINLASLEEEKFTNSDCEFAYRESIFKKDLKGKYFITSIVLKLMKKHKVNISYGAIADVLAQEGISNPTIKQVSDAVIQIRASKLPNPAEIGNAGSFFKNPVIGVDHFVDLKKKYPNMPSYAQPDGQVKVPAGWLIEQCGWKGSKEGEIGVHKNQALVLVNYGQGTGHEIKDLAMRIKTSVNKKFNIEIIPEVNII</sequence>
<evidence type="ECO:0000256" key="13">
    <source>
        <dbReference type="ARBA" id="ARBA00022984"/>
    </source>
</evidence>
<keyword evidence="9 19" id="KW-0285">Flavoprotein</keyword>
<dbReference type="InterPro" id="IPR036635">
    <property type="entry name" value="MurB_C_sf"/>
</dbReference>
<dbReference type="GO" id="GO:0005829">
    <property type="term" value="C:cytosol"/>
    <property type="evidence" value="ECO:0007669"/>
    <property type="project" value="TreeGrafter"/>
</dbReference>
<evidence type="ECO:0000256" key="6">
    <source>
        <dbReference type="ARBA" id="ARBA00015188"/>
    </source>
</evidence>
<dbReference type="PANTHER" id="PTHR21071:SF4">
    <property type="entry name" value="UDP-N-ACETYLENOLPYRUVOYLGLUCOSAMINE REDUCTASE"/>
    <property type="match status" value="1"/>
</dbReference>
<organism evidence="21 22">
    <name type="scientific">Reichenbachiella faecimaris</name>
    <dbReference type="NCBI Taxonomy" id="692418"/>
    <lineage>
        <taxon>Bacteria</taxon>
        <taxon>Pseudomonadati</taxon>
        <taxon>Bacteroidota</taxon>
        <taxon>Cytophagia</taxon>
        <taxon>Cytophagales</taxon>
        <taxon>Reichenbachiellaceae</taxon>
        <taxon>Reichenbachiella</taxon>
    </lineage>
</organism>
<comment type="similarity">
    <text evidence="19">Belongs to the MurB family.</text>
</comment>
<feature type="domain" description="FAD-binding PCMH-type" evidence="20">
    <location>
        <begin position="18"/>
        <end position="189"/>
    </location>
</feature>
<evidence type="ECO:0000256" key="3">
    <source>
        <dbReference type="ARBA" id="ARBA00004496"/>
    </source>
</evidence>
<evidence type="ECO:0000256" key="4">
    <source>
        <dbReference type="ARBA" id="ARBA00004752"/>
    </source>
</evidence>
<dbReference type="AlphaFoldDB" id="A0A1W2G753"/>
<dbReference type="GO" id="GO:0071555">
    <property type="term" value="P:cell wall organization"/>
    <property type="evidence" value="ECO:0007669"/>
    <property type="project" value="UniProtKB-KW"/>
</dbReference>
<comment type="pathway">
    <text evidence="4 19">Cell wall biogenesis; peptidoglycan biosynthesis.</text>
</comment>
<keyword evidence="14 19" id="KW-0560">Oxidoreductase</keyword>
<keyword evidence="13 19" id="KW-0573">Peptidoglycan synthesis</keyword>
<name>A0A1W2G753_REIFA</name>
<evidence type="ECO:0000256" key="2">
    <source>
        <dbReference type="ARBA" id="ARBA00003921"/>
    </source>
</evidence>
<dbReference type="InterPro" id="IPR003170">
    <property type="entry name" value="MurB"/>
</dbReference>
<feature type="active site" description="Proton donor" evidence="19">
    <location>
        <position position="239"/>
    </location>
</feature>
<dbReference type="EC" id="1.3.1.98" evidence="5 19"/>
<evidence type="ECO:0000256" key="17">
    <source>
        <dbReference type="ARBA" id="ARBA00031026"/>
    </source>
</evidence>
<keyword evidence="10 19" id="KW-0274">FAD</keyword>
<dbReference type="OrthoDB" id="9804753at2"/>
<comment type="cofactor">
    <cofactor evidence="1 19">
        <name>FAD</name>
        <dbReference type="ChEBI" id="CHEBI:57692"/>
    </cofactor>
</comment>
<evidence type="ECO:0000256" key="18">
    <source>
        <dbReference type="ARBA" id="ARBA00048914"/>
    </source>
</evidence>
<dbReference type="GO" id="GO:0008762">
    <property type="term" value="F:UDP-N-acetylmuramate dehydrogenase activity"/>
    <property type="evidence" value="ECO:0007669"/>
    <property type="project" value="UniProtKB-UniRule"/>
</dbReference>
<dbReference type="GO" id="GO:0071949">
    <property type="term" value="F:FAD binding"/>
    <property type="evidence" value="ECO:0007669"/>
    <property type="project" value="InterPro"/>
</dbReference>
<evidence type="ECO:0000256" key="10">
    <source>
        <dbReference type="ARBA" id="ARBA00022827"/>
    </source>
</evidence>
<evidence type="ECO:0000259" key="20">
    <source>
        <dbReference type="PROSITE" id="PS51387"/>
    </source>
</evidence>
<proteinExistence type="inferred from homology"/>
<evidence type="ECO:0000256" key="5">
    <source>
        <dbReference type="ARBA" id="ARBA00012518"/>
    </source>
</evidence>
<dbReference type="InterPro" id="IPR016167">
    <property type="entry name" value="FAD-bd_PCMH_sub1"/>
</dbReference>
<dbReference type="SUPFAM" id="SSF56176">
    <property type="entry name" value="FAD-binding/transporter-associated domain-like"/>
    <property type="match status" value="1"/>
</dbReference>
<dbReference type="EMBL" id="FWYF01000001">
    <property type="protein sequence ID" value="SMD32510.1"/>
    <property type="molecule type" value="Genomic_DNA"/>
</dbReference>
<dbReference type="UniPathway" id="UPA00219"/>
<evidence type="ECO:0000256" key="14">
    <source>
        <dbReference type="ARBA" id="ARBA00023002"/>
    </source>
</evidence>
<comment type="subcellular location">
    <subcellularLocation>
        <location evidence="3 19">Cytoplasm</location>
    </subcellularLocation>
</comment>
<dbReference type="Proteomes" id="UP000192472">
    <property type="component" value="Unassembled WGS sequence"/>
</dbReference>
<keyword evidence="8 19" id="KW-0132">Cell division</keyword>
<keyword evidence="11 19" id="KW-0521">NADP</keyword>
<dbReference type="GO" id="GO:0051301">
    <property type="term" value="P:cell division"/>
    <property type="evidence" value="ECO:0007669"/>
    <property type="project" value="UniProtKB-KW"/>
</dbReference>
<dbReference type="GO" id="GO:0008360">
    <property type="term" value="P:regulation of cell shape"/>
    <property type="evidence" value="ECO:0007669"/>
    <property type="project" value="UniProtKB-KW"/>
</dbReference>
<dbReference type="InterPro" id="IPR016169">
    <property type="entry name" value="FAD-bd_PCMH_sub2"/>
</dbReference>
<keyword evidence="22" id="KW-1185">Reference proteome</keyword>
<dbReference type="STRING" id="692418.SAMN04488029_0855"/>
<keyword evidence="16 19" id="KW-0961">Cell wall biogenesis/degradation</keyword>
<dbReference type="HAMAP" id="MF_00037">
    <property type="entry name" value="MurB"/>
    <property type="match status" value="1"/>
</dbReference>
<dbReference type="InterPro" id="IPR011601">
    <property type="entry name" value="MurB_C"/>
</dbReference>
<evidence type="ECO:0000256" key="12">
    <source>
        <dbReference type="ARBA" id="ARBA00022960"/>
    </source>
</evidence>
<accession>A0A1W2G753</accession>
<dbReference type="Gene3D" id="3.30.465.10">
    <property type="match status" value="1"/>
</dbReference>
<dbReference type="Pfam" id="PF02873">
    <property type="entry name" value="MurB_C"/>
    <property type="match status" value="1"/>
</dbReference>
<feature type="active site" evidence="19">
    <location>
        <position position="335"/>
    </location>
</feature>
<feature type="active site" evidence="19">
    <location>
        <position position="165"/>
    </location>
</feature>
<dbReference type="NCBIfam" id="TIGR00179">
    <property type="entry name" value="murB"/>
    <property type="match status" value="1"/>
</dbReference>
<protein>
    <recommendedName>
        <fullName evidence="6 19">UDP-N-acetylenolpyruvoylglucosamine reductase</fullName>
        <ecNumber evidence="5 19">1.3.1.98</ecNumber>
    </recommendedName>
    <alternativeName>
        <fullName evidence="17 19">UDP-N-acetylmuramate dehydrogenase</fullName>
    </alternativeName>
</protein>
<evidence type="ECO:0000256" key="1">
    <source>
        <dbReference type="ARBA" id="ARBA00001974"/>
    </source>
</evidence>
<dbReference type="GO" id="GO:0009252">
    <property type="term" value="P:peptidoglycan biosynthetic process"/>
    <property type="evidence" value="ECO:0007669"/>
    <property type="project" value="UniProtKB-UniRule"/>
</dbReference>
<dbReference type="InterPro" id="IPR006094">
    <property type="entry name" value="Oxid_FAD_bind_N"/>
</dbReference>
<dbReference type="Pfam" id="PF01565">
    <property type="entry name" value="FAD_binding_4"/>
    <property type="match status" value="1"/>
</dbReference>
<dbReference type="Gene3D" id="3.90.78.10">
    <property type="entry name" value="UDP-N-acetylenolpyruvoylglucosamine reductase, C-terminal domain"/>
    <property type="match status" value="1"/>
</dbReference>
<evidence type="ECO:0000313" key="21">
    <source>
        <dbReference type="EMBL" id="SMD32510.1"/>
    </source>
</evidence>
<evidence type="ECO:0000256" key="19">
    <source>
        <dbReference type="HAMAP-Rule" id="MF_00037"/>
    </source>
</evidence>
<dbReference type="PANTHER" id="PTHR21071">
    <property type="entry name" value="UDP-N-ACETYLENOLPYRUVOYLGLUCOSAMINE REDUCTASE"/>
    <property type="match status" value="1"/>
</dbReference>
<dbReference type="RefSeq" id="WP_084371165.1">
    <property type="nucleotide sequence ID" value="NZ_FWYF01000001.1"/>
</dbReference>
<comment type="function">
    <text evidence="2 19">Cell wall formation.</text>
</comment>
<evidence type="ECO:0000256" key="15">
    <source>
        <dbReference type="ARBA" id="ARBA00023306"/>
    </source>
</evidence>